<evidence type="ECO:0000313" key="4">
    <source>
        <dbReference type="Proteomes" id="UP001304683"/>
    </source>
</evidence>
<keyword evidence="4" id="KW-1185">Reference proteome</keyword>
<dbReference type="InterPro" id="IPR002491">
    <property type="entry name" value="ABC_transptr_periplasmic_BD"/>
</dbReference>
<evidence type="ECO:0000256" key="1">
    <source>
        <dbReference type="ARBA" id="ARBA00022729"/>
    </source>
</evidence>
<keyword evidence="1" id="KW-0732">Signal</keyword>
<sequence>MRIVSLAPSNTEIAFALGLGPQVVGVDDHSDYPPEVAQLPRVGPDLTIDVDRVAALKPDLVLASLSVPGMERNVEALRRRGLPHLVLDPRRWPEVLASIQAVADATGCGPRGRRLVRQLEERAAAVRRRMAALVARRGRPWRLFLEWWPRPLITPGRHSWFTDMAAMVGGENIFADLDRTSGVVDPGAVLEREPDAILLCWCGTLQGHMDPRRVAARAGWERLGAVRQGRVVPLPEALFGRPGPRLVEGLERLAAILTGFFRAEVGEGAADHGTAGSAALPSGP</sequence>
<name>A0ABZ0QNB6_9FIRM</name>
<organism evidence="3 4">
    <name type="scientific">Thermaerobacter composti</name>
    <dbReference type="NCBI Taxonomy" id="554949"/>
    <lineage>
        <taxon>Bacteria</taxon>
        <taxon>Bacillati</taxon>
        <taxon>Bacillota</taxon>
        <taxon>Clostridia</taxon>
        <taxon>Eubacteriales</taxon>
        <taxon>Clostridiales Family XVII. Incertae Sedis</taxon>
        <taxon>Thermaerobacter</taxon>
    </lineage>
</organism>
<dbReference type="PANTHER" id="PTHR42860">
    <property type="entry name" value="VITAMIN B12-BINDING PROTEIN"/>
    <property type="match status" value="1"/>
</dbReference>
<dbReference type="PROSITE" id="PS50983">
    <property type="entry name" value="FE_B12_PBP"/>
    <property type="match status" value="1"/>
</dbReference>
<dbReference type="EMBL" id="CP132508">
    <property type="protein sequence ID" value="WPD18174.1"/>
    <property type="molecule type" value="Genomic_DNA"/>
</dbReference>
<dbReference type="PANTHER" id="PTHR42860:SF2">
    <property type="entry name" value="BLL4160 PROTEIN"/>
    <property type="match status" value="1"/>
</dbReference>
<reference evidence="3 4" key="1">
    <citation type="submission" date="2023-08" db="EMBL/GenBank/DDBJ databases">
        <title>Genome sequence of Thermaerobacter compostii strain Ins1, a spore-forming filamentous bacterium isolated from a deep geothermal reservoir.</title>
        <authorList>
            <person name="Bregnard D."/>
            <person name="Gonzalez D."/>
            <person name="Junier P."/>
        </authorList>
    </citation>
    <scope>NUCLEOTIDE SEQUENCE [LARGE SCALE GENOMIC DNA]</scope>
    <source>
        <strain evidence="3 4">Ins1</strain>
    </source>
</reference>
<proteinExistence type="predicted"/>
<dbReference type="InterPro" id="IPR054828">
    <property type="entry name" value="Vit_B12_bind_prot"/>
</dbReference>
<evidence type="ECO:0000259" key="2">
    <source>
        <dbReference type="PROSITE" id="PS50983"/>
    </source>
</evidence>
<protein>
    <submittedName>
        <fullName evidence="3">Cobalamin-binding protein</fullName>
    </submittedName>
</protein>
<dbReference type="Proteomes" id="UP001304683">
    <property type="component" value="Chromosome"/>
</dbReference>
<dbReference type="InterPro" id="IPR051030">
    <property type="entry name" value="Vitamin_B12-ABC_binding"/>
</dbReference>
<gene>
    <name evidence="3" type="ORF">Q5761_07185</name>
</gene>
<feature type="domain" description="Fe/B12 periplasmic-binding" evidence="2">
    <location>
        <begin position="2"/>
        <end position="261"/>
    </location>
</feature>
<dbReference type="Pfam" id="PF01497">
    <property type="entry name" value="Peripla_BP_2"/>
    <property type="match status" value="1"/>
</dbReference>
<dbReference type="RefSeq" id="WP_318750031.1">
    <property type="nucleotide sequence ID" value="NZ_CP132508.1"/>
</dbReference>
<dbReference type="NCBIfam" id="NF038402">
    <property type="entry name" value="TroA_like"/>
    <property type="match status" value="1"/>
</dbReference>
<evidence type="ECO:0000313" key="3">
    <source>
        <dbReference type="EMBL" id="WPD18174.1"/>
    </source>
</evidence>
<dbReference type="SUPFAM" id="SSF53807">
    <property type="entry name" value="Helical backbone' metal receptor"/>
    <property type="match status" value="1"/>
</dbReference>
<dbReference type="Gene3D" id="3.40.50.1980">
    <property type="entry name" value="Nitrogenase molybdenum iron protein domain"/>
    <property type="match status" value="2"/>
</dbReference>
<dbReference type="CDD" id="cd01144">
    <property type="entry name" value="BtuF"/>
    <property type="match status" value="1"/>
</dbReference>
<accession>A0ABZ0QNB6</accession>